<organism evidence="5 6">
    <name type="scientific">Symbiodinium natans</name>
    <dbReference type="NCBI Taxonomy" id="878477"/>
    <lineage>
        <taxon>Eukaryota</taxon>
        <taxon>Sar</taxon>
        <taxon>Alveolata</taxon>
        <taxon>Dinophyceae</taxon>
        <taxon>Suessiales</taxon>
        <taxon>Symbiodiniaceae</taxon>
        <taxon>Symbiodinium</taxon>
    </lineage>
</organism>
<name>A0A812LCR6_9DINO</name>
<dbReference type="PANTHER" id="PTHR24373:SF275">
    <property type="entry name" value="TIR DOMAIN-CONTAINING PROTEIN"/>
    <property type="match status" value="1"/>
</dbReference>
<dbReference type="Gene3D" id="3.80.10.10">
    <property type="entry name" value="Ribonuclease Inhibitor"/>
    <property type="match status" value="3"/>
</dbReference>
<accession>A0A812LCR6</accession>
<dbReference type="InterPro" id="IPR032675">
    <property type="entry name" value="LRR_dom_sf"/>
</dbReference>
<dbReference type="PANTHER" id="PTHR24373">
    <property type="entry name" value="SLIT RELATED LEUCINE-RICH REPEAT NEURONAL PROTEIN"/>
    <property type="match status" value="1"/>
</dbReference>
<proteinExistence type="predicted"/>
<dbReference type="SMART" id="SM00365">
    <property type="entry name" value="LRR_SD22"/>
    <property type="match status" value="3"/>
</dbReference>
<dbReference type="FunFam" id="3.80.10.10:FF:001164">
    <property type="entry name" value="GH01279p"/>
    <property type="match status" value="1"/>
</dbReference>
<keyword evidence="3" id="KW-0677">Repeat</keyword>
<evidence type="ECO:0000313" key="5">
    <source>
        <dbReference type="EMBL" id="CAE7245133.1"/>
    </source>
</evidence>
<keyword evidence="6" id="KW-1185">Reference proteome</keyword>
<reference evidence="5" key="1">
    <citation type="submission" date="2021-02" db="EMBL/GenBank/DDBJ databases">
        <authorList>
            <person name="Dougan E. K."/>
            <person name="Rhodes N."/>
            <person name="Thang M."/>
            <person name="Chan C."/>
        </authorList>
    </citation>
    <scope>NUCLEOTIDE SEQUENCE</scope>
</reference>
<feature type="transmembrane region" description="Helical" evidence="4">
    <location>
        <begin position="1455"/>
        <end position="1475"/>
    </location>
</feature>
<feature type="transmembrane region" description="Helical" evidence="4">
    <location>
        <begin position="1583"/>
        <end position="1604"/>
    </location>
</feature>
<dbReference type="Proteomes" id="UP000604046">
    <property type="component" value="Unassembled WGS sequence"/>
</dbReference>
<keyword evidence="1" id="KW-0433">Leucine-rich repeat</keyword>
<evidence type="ECO:0000313" key="6">
    <source>
        <dbReference type="Proteomes" id="UP000604046"/>
    </source>
</evidence>
<keyword evidence="4" id="KW-1133">Transmembrane helix</keyword>
<feature type="transmembrane region" description="Helical" evidence="4">
    <location>
        <begin position="1170"/>
        <end position="1191"/>
    </location>
</feature>
<comment type="caution">
    <text evidence="5">The sequence shown here is derived from an EMBL/GenBank/DDBJ whole genome shotgun (WGS) entry which is preliminary data.</text>
</comment>
<dbReference type="SMART" id="SM00369">
    <property type="entry name" value="LRR_TYP"/>
    <property type="match status" value="11"/>
</dbReference>
<dbReference type="PROSITE" id="PS51450">
    <property type="entry name" value="LRR"/>
    <property type="match status" value="3"/>
</dbReference>
<evidence type="ECO:0000256" key="1">
    <source>
        <dbReference type="ARBA" id="ARBA00022614"/>
    </source>
</evidence>
<keyword evidence="4" id="KW-0472">Membrane</keyword>
<protein>
    <submittedName>
        <fullName evidence="5">Lrrc15 protein</fullName>
    </submittedName>
</protein>
<evidence type="ECO:0000256" key="2">
    <source>
        <dbReference type="ARBA" id="ARBA00022729"/>
    </source>
</evidence>
<feature type="non-terminal residue" evidence="5">
    <location>
        <position position="2065"/>
    </location>
</feature>
<evidence type="ECO:0000256" key="4">
    <source>
        <dbReference type="SAM" id="Phobius"/>
    </source>
</evidence>
<dbReference type="OrthoDB" id="2013775at2759"/>
<dbReference type="Pfam" id="PF13855">
    <property type="entry name" value="LRR_8"/>
    <property type="match status" value="4"/>
</dbReference>
<sequence>DPLGPLLFAAATQPLACELRLGPLDLAVHFLDDGLLAGDAPAVGAGLAHVRERAAGLGLTLNLSKCEVVVLGPVDLQSRRVCNCICPMLFFKTLTARAAKAQRLLDEVGQLADPQVALRLLRACAGFARMVHSMRCNPPHAQMGALAAFDGVVRSCFAEFTGIHATAEQWSQAARGFAQAGLGLRSCVTHAPGAYLASLGSSLAACLELDPAFSALQVTSAPSVAAALDSLNAQLPAPEAMSFEAALSSSQHNLSKRVDDCGWAGQLARSTPAECAGLRSEAGPGARAFLSALPCGKGRFEPAGFLAELRLRLGVPDAEEDTWCPMCDAVLDIHGHHAGMCVAGGERTLRHNAVRDVVFAWAQRAGLRRRPADVYLPALGGSPAALDFAVTAPQRQETLLLASQKTGAAAEAYARHKESHLNTAQACENQGVVFVPMVVESTGEWEKGAATVLRHIARAVAARNGEEAELAHAALLQELSVVVRPLEPVPAAFALLSWPPLWSVKRALCYSASLLASGVATAWCRWANSKMRAPTPPCPSWLRGHELLHPGPGAAGGGPDPSDRGLSQLHLLLKFVRQHVGYWCETSSLGTIPQGQPLTLQMFNLYHTSTWVIKPSTKGFNGAGCSLVELLTVEAAKQKPLWFVSHAWKEPICRFISVLMKHSSVRLLGDACYWICAYANNQHSLEDEITANPRKSAFYFALQVCRGILLVLDKDATPFGRAWCVFEESVAIEQQQVQSLKTQHRLLLDVGASDSGGHAHLITDGLAGQELDMLPVLAWHSKARREALFPLQILRQGLDVDIVKTEASKPEDKRHILGSIAFPRASTMELDQLDQHQLSDVHGFARFAEVNRGLASHFALASWYGHLSRDCDLHDAAQALHADALRRIVELSFAGLRRFDDRHLHDLAWHLPRSLQSLRLVSFTALTSLDALRVLLGGLAPALTPRIVSLELWLVSLEGLEGLELGVALQRLEALEDLVLSVNQCPSLPMEQKMQLHAAHSLKRQRGVALDSWVSVKDCELPGLQWRRLVSWPLSSSNYELASESSESASTILDSQSSCASALSILKAGDIGLGCSAACNRPRRIEVGPESIEQSEAPRCLSTAESVTNTLQAAHAFTTAKVGTARHVVELGLLFFTQAAMEVESRVVLAFLLSLLPVTCYSIGQMVGVHAMLAAAALLAASAASMTYTVYRFDRMHRSAMELELTAEASYAEVLKGESGSDSSSVFSIFSGMDVLDQTVQKPLDLRSEYLRAKRSLPDFERDVCLPIARLLGDPQVTAKLQPLGLAQLQGGEGVLYCEVRCATLQQICVVWELLKPRALAVQDGFAALSGPREASVRLCVGHAGTAGAATVRLHLAPLWRLQQNLDEVHRWAEALGLLPHLQHAGRAATETASVAGKASALCAGVRCDPLAAAVAALRVGSLLASSYLAAQYFMRYGPALHHASLELEEEEGLWLWWRGGLYALPYVTLVGLLAHDLRRTVAPRKKPTQAVYERFFGLRGSYYTWKVAALQLLTVCVQATGKLKLLSAMVSLALFLKSEFVFQLEMGFWCFLMLLLVNALYPCVLLLFPNSIARFAAASMDAFLDLGYTLTYLYIVLTALPALSSDEAIFGNFGDEDLRISNQLTQAFAFPSDALGFFAVHASLAHVLAVCRALERNARDAGDLDGVDWAKDPTWHGKTLSKRALAAGGRPISDASLARAQRVLNGLRLVSCELPSILRYSQLSLSNHSIADIAPDCLPKVLDLGNTNLEILHPESLKGLKSLRLLSMSGNRLVQLPEKLLEPVPKLQKLLLGGMREERFHSLEVKGNRLQSFPEGFFAHCPGLAVLDVSQNLLKVLPKTLSKNPMLQTLDFRENQLSVLPLGIFHNLTELRTLQLSGNRLGELPAEIFQGLTALQTLELGSVHLAQLPAEIFQGLTALETLVLEYNGLVELPAEIFREVRALKTLDLSHNKLAQLPERIFNRLTSLETLDLGFNRLTKLPAKIFQGLTALQMLDLKVNLLAQLPASIFKGLAALQMLNLKVNRLSELPVEIFSGLTGLQILELTSLNPLSLGLRLPAEIFRGS</sequence>
<gene>
    <name evidence="5" type="primary">Lrrc15</name>
    <name evidence="5" type="ORF">SNAT2548_LOCUS11534</name>
</gene>
<dbReference type="SMART" id="SM00364">
    <property type="entry name" value="LRR_BAC"/>
    <property type="match status" value="7"/>
</dbReference>
<dbReference type="SUPFAM" id="SSF52058">
    <property type="entry name" value="L domain-like"/>
    <property type="match status" value="1"/>
</dbReference>
<keyword evidence="2" id="KW-0732">Signal</keyword>
<dbReference type="InterPro" id="IPR003591">
    <property type="entry name" value="Leu-rich_rpt_typical-subtyp"/>
</dbReference>
<evidence type="ECO:0000256" key="3">
    <source>
        <dbReference type="ARBA" id="ARBA00022737"/>
    </source>
</evidence>
<feature type="transmembrane region" description="Helical" evidence="4">
    <location>
        <begin position="1547"/>
        <end position="1571"/>
    </location>
</feature>
<keyword evidence="4" id="KW-0812">Transmembrane</keyword>
<dbReference type="InterPro" id="IPR050328">
    <property type="entry name" value="Dev_Immune_Receptor"/>
</dbReference>
<dbReference type="EMBL" id="CAJNDS010001044">
    <property type="protein sequence ID" value="CAE7245133.1"/>
    <property type="molecule type" value="Genomic_DNA"/>
</dbReference>
<dbReference type="InterPro" id="IPR001611">
    <property type="entry name" value="Leu-rich_rpt"/>
</dbReference>
<feature type="transmembrane region" description="Helical" evidence="4">
    <location>
        <begin position="1411"/>
        <end position="1435"/>
    </location>
</feature>